<dbReference type="AlphaFoldDB" id="A0A9X1WAM3"/>
<comment type="caution">
    <text evidence="1">The sequence shown here is derived from an EMBL/GenBank/DDBJ whole genome shotgun (WGS) entry which is preliminary data.</text>
</comment>
<dbReference type="EMBL" id="JAJNNZ010000004">
    <property type="protein sequence ID" value="MCJ2376714.1"/>
    <property type="molecule type" value="Genomic_DNA"/>
</dbReference>
<protein>
    <submittedName>
        <fullName evidence="1">SRPBCC family protein</fullName>
    </submittedName>
</protein>
<dbReference type="Proteomes" id="UP001139488">
    <property type="component" value="Unassembled WGS sequence"/>
</dbReference>
<dbReference type="PANTHER" id="PTHR39332:SF7">
    <property type="entry name" value="SRPBCC FAMILY PROTEIN"/>
    <property type="match status" value="1"/>
</dbReference>
<keyword evidence="2" id="KW-1185">Reference proteome</keyword>
<dbReference type="InterPro" id="IPR019587">
    <property type="entry name" value="Polyketide_cyclase/dehydratase"/>
</dbReference>
<dbReference type="Pfam" id="PF10604">
    <property type="entry name" value="Polyketide_cyc2"/>
    <property type="match status" value="1"/>
</dbReference>
<name>A0A9X1WAM3_9VIBR</name>
<dbReference type="InterPro" id="IPR023393">
    <property type="entry name" value="START-like_dom_sf"/>
</dbReference>
<accession>A0A9X1WAM3</accession>
<sequence length="140" mass="15280">MGSCYNTTELSVPIEKVWETICDFHDLSWASGVITSLEIVGDKKGNETGAMRVLNDAFHETLKSLDPENHTFSYQITDGPGPLATDAVDHYIGVVKLSESGGRTLVEWSSSFESSSDDEVAEFCNPIYQALLSALKSKLS</sequence>
<gene>
    <name evidence="1" type="ORF">LNL84_07665</name>
</gene>
<evidence type="ECO:0000313" key="1">
    <source>
        <dbReference type="EMBL" id="MCJ2376714.1"/>
    </source>
</evidence>
<proteinExistence type="predicted"/>
<dbReference type="SUPFAM" id="SSF55961">
    <property type="entry name" value="Bet v1-like"/>
    <property type="match status" value="1"/>
</dbReference>
<organism evidence="1 2">
    <name type="scientific">Vibrio gelatinilyticus</name>
    <dbReference type="NCBI Taxonomy" id="2893468"/>
    <lineage>
        <taxon>Bacteria</taxon>
        <taxon>Pseudomonadati</taxon>
        <taxon>Pseudomonadota</taxon>
        <taxon>Gammaproteobacteria</taxon>
        <taxon>Vibrionales</taxon>
        <taxon>Vibrionaceae</taxon>
        <taxon>Vibrio</taxon>
    </lineage>
</organism>
<dbReference type="PANTHER" id="PTHR39332">
    <property type="entry name" value="BLL4707 PROTEIN"/>
    <property type="match status" value="1"/>
</dbReference>
<evidence type="ECO:0000313" key="2">
    <source>
        <dbReference type="Proteomes" id="UP001139488"/>
    </source>
</evidence>
<reference evidence="1" key="1">
    <citation type="submission" date="2021-11" db="EMBL/GenBank/DDBJ databases">
        <title>Vibrio ZSDE26 sp. nov. and Vibrio ZSDZ34 sp. nov., isolated from coastal seawater in Qingdao.</title>
        <authorList>
            <person name="Zhang P."/>
        </authorList>
    </citation>
    <scope>NUCLEOTIDE SEQUENCE</scope>
    <source>
        <strain evidence="1">ZSDZ34</strain>
    </source>
</reference>
<dbReference type="RefSeq" id="WP_244356511.1">
    <property type="nucleotide sequence ID" value="NZ_JAJNNZ010000004.1"/>
</dbReference>
<dbReference type="CDD" id="cd07821">
    <property type="entry name" value="PYR_PYL_RCAR_like"/>
    <property type="match status" value="1"/>
</dbReference>
<dbReference type="Gene3D" id="3.30.530.20">
    <property type="match status" value="1"/>
</dbReference>